<accession>A0ABW3V259</accession>
<proteinExistence type="predicted"/>
<protein>
    <submittedName>
        <fullName evidence="1">Uncharacterized protein</fullName>
    </submittedName>
</protein>
<gene>
    <name evidence="1" type="ORF">ACFQ35_07230</name>
</gene>
<name>A0ABW3V259_9HYPH</name>
<evidence type="ECO:0000313" key="2">
    <source>
        <dbReference type="Proteomes" id="UP001597263"/>
    </source>
</evidence>
<dbReference type="RefSeq" id="WP_289387289.1">
    <property type="nucleotide sequence ID" value="NZ_JAUCBM010000005.1"/>
</dbReference>
<sequence>MYGFILAKVTIDNASMVAPFIKSDDRREEPVLSSRFHSGALRKGTFVFEAGARERGSRILWKWLIFLI</sequence>
<dbReference type="Proteomes" id="UP001597263">
    <property type="component" value="Unassembled WGS sequence"/>
</dbReference>
<comment type="caution">
    <text evidence="1">The sequence shown here is derived from an EMBL/GenBank/DDBJ whole genome shotgun (WGS) entry which is preliminary data.</text>
</comment>
<evidence type="ECO:0000313" key="1">
    <source>
        <dbReference type="EMBL" id="MFD1226940.1"/>
    </source>
</evidence>
<reference evidence="2" key="1">
    <citation type="journal article" date="2019" name="Int. J. Syst. Evol. Microbiol.">
        <title>The Global Catalogue of Microorganisms (GCM) 10K type strain sequencing project: providing services to taxonomists for standard genome sequencing and annotation.</title>
        <authorList>
            <consortium name="The Broad Institute Genomics Platform"/>
            <consortium name="The Broad Institute Genome Sequencing Center for Infectious Disease"/>
            <person name="Wu L."/>
            <person name="Ma J."/>
        </authorList>
    </citation>
    <scope>NUCLEOTIDE SEQUENCE [LARGE SCALE GENOMIC DNA]</scope>
    <source>
        <strain evidence="2">CCUG 49584</strain>
    </source>
</reference>
<dbReference type="EMBL" id="JBHTMA010000033">
    <property type="protein sequence ID" value="MFD1226940.1"/>
    <property type="molecule type" value="Genomic_DNA"/>
</dbReference>
<organism evidence="1 2">
    <name type="scientific">Pseudochrobactrum kiredjianiae</name>
    <dbReference type="NCBI Taxonomy" id="386305"/>
    <lineage>
        <taxon>Bacteria</taxon>
        <taxon>Pseudomonadati</taxon>
        <taxon>Pseudomonadota</taxon>
        <taxon>Alphaproteobacteria</taxon>
        <taxon>Hyphomicrobiales</taxon>
        <taxon>Brucellaceae</taxon>
        <taxon>Pseudochrobactrum</taxon>
    </lineage>
</organism>
<keyword evidence="2" id="KW-1185">Reference proteome</keyword>